<dbReference type="EnsemblPlants" id="TuG1812G0200005299.01.T01">
    <property type="protein sequence ID" value="TuG1812G0200005299.01.T01.cds248729"/>
    <property type="gene ID" value="TuG1812G0200005299.01"/>
</dbReference>
<reference evidence="1" key="3">
    <citation type="submission" date="2022-06" db="UniProtKB">
        <authorList>
            <consortium name="EnsemblPlants"/>
        </authorList>
    </citation>
    <scope>IDENTIFICATION</scope>
</reference>
<name>A0A8R7TME7_TRIUA</name>
<evidence type="ECO:0000313" key="2">
    <source>
        <dbReference type="Proteomes" id="UP000015106"/>
    </source>
</evidence>
<organism evidence="1 2">
    <name type="scientific">Triticum urartu</name>
    <name type="common">Red wild einkorn</name>
    <name type="synonym">Crithodium urartu</name>
    <dbReference type="NCBI Taxonomy" id="4572"/>
    <lineage>
        <taxon>Eukaryota</taxon>
        <taxon>Viridiplantae</taxon>
        <taxon>Streptophyta</taxon>
        <taxon>Embryophyta</taxon>
        <taxon>Tracheophyta</taxon>
        <taxon>Spermatophyta</taxon>
        <taxon>Magnoliopsida</taxon>
        <taxon>Liliopsida</taxon>
        <taxon>Poales</taxon>
        <taxon>Poaceae</taxon>
        <taxon>BOP clade</taxon>
        <taxon>Pooideae</taxon>
        <taxon>Triticodae</taxon>
        <taxon>Triticeae</taxon>
        <taxon>Triticinae</taxon>
        <taxon>Triticum</taxon>
    </lineage>
</organism>
<dbReference type="Proteomes" id="UP000015106">
    <property type="component" value="Chromosome 2"/>
</dbReference>
<dbReference type="AlphaFoldDB" id="A0A8R7TME7"/>
<sequence>MVSTLSDGQSRRVRWTESSYTHLIPLMNLAVG</sequence>
<proteinExistence type="predicted"/>
<protein>
    <submittedName>
        <fullName evidence="1">Uncharacterized protein</fullName>
    </submittedName>
</protein>
<dbReference type="Gramene" id="TuG1812G0200005299.01.T01">
    <property type="protein sequence ID" value="TuG1812G0200005299.01.T01.cds248729"/>
    <property type="gene ID" value="TuG1812G0200005299.01"/>
</dbReference>
<evidence type="ECO:0000313" key="1">
    <source>
        <dbReference type="EnsemblPlants" id="TuG1812G0200005299.01.T01.cds248729"/>
    </source>
</evidence>
<reference evidence="2" key="1">
    <citation type="journal article" date="2013" name="Nature">
        <title>Draft genome of the wheat A-genome progenitor Triticum urartu.</title>
        <authorList>
            <person name="Ling H.Q."/>
            <person name="Zhao S."/>
            <person name="Liu D."/>
            <person name="Wang J."/>
            <person name="Sun H."/>
            <person name="Zhang C."/>
            <person name="Fan H."/>
            <person name="Li D."/>
            <person name="Dong L."/>
            <person name="Tao Y."/>
            <person name="Gao C."/>
            <person name="Wu H."/>
            <person name="Li Y."/>
            <person name="Cui Y."/>
            <person name="Guo X."/>
            <person name="Zheng S."/>
            <person name="Wang B."/>
            <person name="Yu K."/>
            <person name="Liang Q."/>
            <person name="Yang W."/>
            <person name="Lou X."/>
            <person name="Chen J."/>
            <person name="Feng M."/>
            <person name="Jian J."/>
            <person name="Zhang X."/>
            <person name="Luo G."/>
            <person name="Jiang Y."/>
            <person name="Liu J."/>
            <person name="Wang Z."/>
            <person name="Sha Y."/>
            <person name="Zhang B."/>
            <person name="Wu H."/>
            <person name="Tang D."/>
            <person name="Shen Q."/>
            <person name="Xue P."/>
            <person name="Zou S."/>
            <person name="Wang X."/>
            <person name="Liu X."/>
            <person name="Wang F."/>
            <person name="Yang Y."/>
            <person name="An X."/>
            <person name="Dong Z."/>
            <person name="Zhang K."/>
            <person name="Zhang X."/>
            <person name="Luo M.C."/>
            <person name="Dvorak J."/>
            <person name="Tong Y."/>
            <person name="Wang J."/>
            <person name="Yang H."/>
            <person name="Li Z."/>
            <person name="Wang D."/>
            <person name="Zhang A."/>
            <person name="Wang J."/>
        </authorList>
    </citation>
    <scope>NUCLEOTIDE SEQUENCE</scope>
    <source>
        <strain evidence="2">cv. G1812</strain>
    </source>
</reference>
<keyword evidence="2" id="KW-1185">Reference proteome</keyword>
<accession>A0A8R7TME7</accession>
<reference evidence="1" key="2">
    <citation type="submission" date="2018-03" db="EMBL/GenBank/DDBJ databases">
        <title>The Triticum urartu genome reveals the dynamic nature of wheat genome evolution.</title>
        <authorList>
            <person name="Ling H."/>
            <person name="Ma B."/>
            <person name="Shi X."/>
            <person name="Liu H."/>
            <person name="Dong L."/>
            <person name="Sun H."/>
            <person name="Cao Y."/>
            <person name="Gao Q."/>
            <person name="Zheng S."/>
            <person name="Li Y."/>
            <person name="Yu Y."/>
            <person name="Du H."/>
            <person name="Qi M."/>
            <person name="Li Y."/>
            <person name="Yu H."/>
            <person name="Cui Y."/>
            <person name="Wang N."/>
            <person name="Chen C."/>
            <person name="Wu H."/>
            <person name="Zhao Y."/>
            <person name="Zhang J."/>
            <person name="Li Y."/>
            <person name="Zhou W."/>
            <person name="Zhang B."/>
            <person name="Hu W."/>
            <person name="Eijk M."/>
            <person name="Tang J."/>
            <person name="Witsenboer H."/>
            <person name="Zhao S."/>
            <person name="Li Z."/>
            <person name="Zhang A."/>
            <person name="Wang D."/>
            <person name="Liang C."/>
        </authorList>
    </citation>
    <scope>NUCLEOTIDE SEQUENCE [LARGE SCALE GENOMIC DNA]</scope>
    <source>
        <strain evidence="1">cv. G1812</strain>
    </source>
</reference>